<dbReference type="SMART" id="SM00387">
    <property type="entry name" value="HATPase_c"/>
    <property type="match status" value="1"/>
</dbReference>
<dbReference type="Pfam" id="PF07730">
    <property type="entry name" value="HisKA_3"/>
    <property type="match status" value="1"/>
</dbReference>
<dbReference type="InterPro" id="IPR005467">
    <property type="entry name" value="His_kinase_dom"/>
</dbReference>
<keyword evidence="13" id="KW-0067">ATP-binding</keyword>
<keyword evidence="11" id="KW-0547">Nucleotide-binding</keyword>
<dbReference type="Gene3D" id="1.20.5.1930">
    <property type="match status" value="1"/>
</dbReference>
<dbReference type="PANTHER" id="PTHR24421:SF10">
    <property type="entry name" value="NITRATE_NITRITE SENSOR PROTEIN NARQ"/>
    <property type="match status" value="1"/>
</dbReference>
<evidence type="ECO:0000256" key="2">
    <source>
        <dbReference type="ARBA" id="ARBA00001966"/>
    </source>
</evidence>
<keyword evidence="8" id="KW-0597">Phosphoprotein</keyword>
<evidence type="ECO:0000256" key="18">
    <source>
        <dbReference type="ARBA" id="ARBA00030800"/>
    </source>
</evidence>
<dbReference type="Gene3D" id="3.30.565.10">
    <property type="entry name" value="Histidine kinase-like ATPase, C-terminal domain"/>
    <property type="match status" value="1"/>
</dbReference>
<keyword evidence="10" id="KW-0479">Metal-binding</keyword>
<dbReference type="RefSeq" id="WP_304436498.1">
    <property type="nucleotide sequence ID" value="NZ_JAUKUC010000001.1"/>
</dbReference>
<dbReference type="PANTHER" id="PTHR24421">
    <property type="entry name" value="NITRATE/NITRITE SENSOR PROTEIN NARX-RELATED"/>
    <property type="match status" value="1"/>
</dbReference>
<keyword evidence="15" id="KW-0902">Two-component regulatory system</keyword>
<evidence type="ECO:0000256" key="11">
    <source>
        <dbReference type="ARBA" id="ARBA00022741"/>
    </source>
</evidence>
<dbReference type="InterPro" id="IPR004358">
    <property type="entry name" value="Sig_transdc_His_kin-like_C"/>
</dbReference>
<keyword evidence="19" id="KW-1133">Transmembrane helix</keyword>
<evidence type="ECO:0000256" key="5">
    <source>
        <dbReference type="ARBA" id="ARBA00017322"/>
    </source>
</evidence>
<comment type="cofactor">
    <cofactor evidence="2">
        <name>[4Fe-4S] cluster</name>
        <dbReference type="ChEBI" id="CHEBI:49883"/>
    </cofactor>
</comment>
<name>A0ABT8RRY8_9FLAO</name>
<accession>A0ABT8RRY8</accession>
<gene>
    <name evidence="21" type="ORF">Q2T41_13545</name>
</gene>
<evidence type="ECO:0000256" key="4">
    <source>
        <dbReference type="ARBA" id="ARBA00012438"/>
    </source>
</evidence>
<evidence type="ECO:0000259" key="20">
    <source>
        <dbReference type="PROSITE" id="PS50109"/>
    </source>
</evidence>
<dbReference type="InterPro" id="IPR050482">
    <property type="entry name" value="Sensor_HK_TwoCompSys"/>
</dbReference>
<evidence type="ECO:0000313" key="21">
    <source>
        <dbReference type="EMBL" id="MDO1513682.1"/>
    </source>
</evidence>
<evidence type="ECO:0000256" key="12">
    <source>
        <dbReference type="ARBA" id="ARBA00022777"/>
    </source>
</evidence>
<keyword evidence="12 21" id="KW-0418">Kinase</keyword>
<dbReference type="InterPro" id="IPR036890">
    <property type="entry name" value="HATPase_C_sf"/>
</dbReference>
<keyword evidence="6" id="KW-0004">4Fe-4S</keyword>
<proteinExistence type="predicted"/>
<evidence type="ECO:0000256" key="9">
    <source>
        <dbReference type="ARBA" id="ARBA00022679"/>
    </source>
</evidence>
<dbReference type="PROSITE" id="PS50109">
    <property type="entry name" value="HIS_KIN"/>
    <property type="match status" value="1"/>
</dbReference>
<reference evidence="21" key="1">
    <citation type="journal article" date="2014" name="Int. J. Syst. Evol. Microbiol.">
        <title>Complete genome of a new Firmicutes species belonging to the dominant human colonic microbiota ('Ruminococcus bicirculans') reveals two chromosomes and a selective capacity to utilize plant glucans.</title>
        <authorList>
            <consortium name="NISC Comparative Sequencing Program"/>
            <person name="Wegmann U."/>
            <person name="Louis P."/>
            <person name="Goesmann A."/>
            <person name="Henrissat B."/>
            <person name="Duncan S.H."/>
            <person name="Flint H.J."/>
        </authorList>
    </citation>
    <scope>NUCLEOTIDE SEQUENCE</scope>
    <source>
        <strain evidence="21">CECT 8869</strain>
    </source>
</reference>
<dbReference type="Proteomes" id="UP001168579">
    <property type="component" value="Unassembled WGS sequence"/>
</dbReference>
<evidence type="ECO:0000256" key="17">
    <source>
        <dbReference type="ARBA" id="ARBA00024827"/>
    </source>
</evidence>
<comment type="subcellular location">
    <subcellularLocation>
        <location evidence="3">Cytoplasm</location>
    </subcellularLocation>
</comment>
<sequence length="617" mass="69781">MNKTVLYLLLIAFSNLWSNNPKLDQLFNATKNQDFPAAYNLALNIEDESMENHLITLIDLMSSKRTNSKSLYAFEKTNNESLNFIKYLIEGYSNSYALKQDNLQAFKSFSNAIKLADKIGDKVFVKAALIGILDLFASEIFIGSKQYLPYLERFIAIKSDVTDEILSIRYGLIFLSKGDDNLNDIDIQYYSYNDKLDSIFGTLPNSNNLFPLFYLEKGIYYKIEENFEKAEDFLLKADSTSVTLKYNDAFRNKIAWQLAHVNLLNDHLVEAKRFLEISKRDSIKLKDDFYNDRLASAIFQKEGNYDSAYHYLRKSVDIEYELGYKNNTLESSILTVQNQTDKLKLDKLELETSNAKIRNWTIFLGMLLVLGTVIGVLVNKNAIRKQLLAEQEKTLGQQKVSNILKEQELATIDAMIEGQEKERQRVANELHDDLGGLMAAVKLQFNSLEASDKQGNKETFAKTETLIDEAYGKIRAIAHAKNSGLIAKQGLLPAVKQMAEKVSVASGIGILVHDHGLDTRLENSMELTLFRIVQELMTNVIKHAEATEMNIHITNHGDTLNILAEDNGKGMPLDKTANYGNGMGLKSIDKRIHYLHGSMNIESEIGKGTVIILDIPI</sequence>
<evidence type="ECO:0000256" key="6">
    <source>
        <dbReference type="ARBA" id="ARBA00022485"/>
    </source>
</evidence>
<evidence type="ECO:0000256" key="19">
    <source>
        <dbReference type="SAM" id="Phobius"/>
    </source>
</evidence>
<protein>
    <recommendedName>
        <fullName evidence="5">Oxygen sensor histidine kinase NreB</fullName>
        <ecNumber evidence="4">2.7.13.3</ecNumber>
    </recommendedName>
    <alternativeName>
        <fullName evidence="18">Nitrogen regulation protein B</fullName>
    </alternativeName>
</protein>
<evidence type="ECO:0000313" key="22">
    <source>
        <dbReference type="Proteomes" id="UP001168579"/>
    </source>
</evidence>
<dbReference type="GO" id="GO:0016301">
    <property type="term" value="F:kinase activity"/>
    <property type="evidence" value="ECO:0007669"/>
    <property type="project" value="UniProtKB-KW"/>
</dbReference>
<dbReference type="SUPFAM" id="SSF55874">
    <property type="entry name" value="ATPase domain of HSP90 chaperone/DNA topoisomerase II/histidine kinase"/>
    <property type="match status" value="1"/>
</dbReference>
<comment type="caution">
    <text evidence="21">The sequence shown here is derived from an EMBL/GenBank/DDBJ whole genome shotgun (WGS) entry which is preliminary data.</text>
</comment>
<keyword evidence="7" id="KW-0963">Cytoplasm</keyword>
<keyword evidence="19" id="KW-0812">Transmembrane</keyword>
<evidence type="ECO:0000256" key="3">
    <source>
        <dbReference type="ARBA" id="ARBA00004496"/>
    </source>
</evidence>
<dbReference type="Pfam" id="PF02518">
    <property type="entry name" value="HATPase_c"/>
    <property type="match status" value="1"/>
</dbReference>
<organism evidence="21 22">
    <name type="scientific">Maribacter confluentis</name>
    <dbReference type="NCBI Taxonomy" id="1656093"/>
    <lineage>
        <taxon>Bacteria</taxon>
        <taxon>Pseudomonadati</taxon>
        <taxon>Bacteroidota</taxon>
        <taxon>Flavobacteriia</taxon>
        <taxon>Flavobacteriales</taxon>
        <taxon>Flavobacteriaceae</taxon>
        <taxon>Maribacter</taxon>
    </lineage>
</organism>
<dbReference type="CDD" id="cd16917">
    <property type="entry name" value="HATPase_UhpB-NarQ-NarX-like"/>
    <property type="match status" value="1"/>
</dbReference>
<evidence type="ECO:0000256" key="8">
    <source>
        <dbReference type="ARBA" id="ARBA00022553"/>
    </source>
</evidence>
<evidence type="ECO:0000256" key="13">
    <source>
        <dbReference type="ARBA" id="ARBA00022840"/>
    </source>
</evidence>
<feature type="transmembrane region" description="Helical" evidence="19">
    <location>
        <begin position="360"/>
        <end position="378"/>
    </location>
</feature>
<evidence type="ECO:0000256" key="16">
    <source>
        <dbReference type="ARBA" id="ARBA00023014"/>
    </source>
</evidence>
<evidence type="ECO:0000256" key="10">
    <source>
        <dbReference type="ARBA" id="ARBA00022723"/>
    </source>
</evidence>
<feature type="domain" description="Histidine kinase" evidence="20">
    <location>
        <begin position="425"/>
        <end position="617"/>
    </location>
</feature>
<keyword evidence="19" id="KW-0472">Membrane</keyword>
<dbReference type="InterPro" id="IPR011712">
    <property type="entry name" value="Sig_transdc_His_kin_sub3_dim/P"/>
</dbReference>
<comment type="function">
    <text evidence="17">Member of the two-component regulatory system NreB/NreC involved in the control of dissimilatory nitrate/nitrite reduction in response to oxygen. NreB functions as a direct oxygen sensor histidine kinase which is autophosphorylated, in the absence of oxygen, probably at the conserved histidine residue, and transfers its phosphate group probably to a conserved aspartate residue of NreC. NreB/NreC activates the expression of the nitrate (narGHJI) and nitrite (nir) reductase operons, as well as the putative nitrate transporter gene narT.</text>
</comment>
<comment type="catalytic activity">
    <reaction evidence="1">
        <text>ATP + protein L-histidine = ADP + protein N-phospho-L-histidine.</text>
        <dbReference type="EC" id="2.7.13.3"/>
    </reaction>
</comment>
<evidence type="ECO:0000256" key="14">
    <source>
        <dbReference type="ARBA" id="ARBA00023004"/>
    </source>
</evidence>
<dbReference type="EC" id="2.7.13.3" evidence="4"/>
<dbReference type="PRINTS" id="PR00344">
    <property type="entry name" value="BCTRLSENSOR"/>
</dbReference>
<reference evidence="21" key="2">
    <citation type="submission" date="2023-06" db="EMBL/GenBank/DDBJ databases">
        <authorList>
            <person name="Lucena T."/>
            <person name="Sun Q."/>
        </authorList>
    </citation>
    <scope>NUCLEOTIDE SEQUENCE</scope>
    <source>
        <strain evidence="21">CECT 8869</strain>
    </source>
</reference>
<dbReference type="InterPro" id="IPR003594">
    <property type="entry name" value="HATPase_dom"/>
</dbReference>
<dbReference type="EMBL" id="JAUKUC010000001">
    <property type="protein sequence ID" value="MDO1513682.1"/>
    <property type="molecule type" value="Genomic_DNA"/>
</dbReference>
<evidence type="ECO:0000256" key="1">
    <source>
        <dbReference type="ARBA" id="ARBA00000085"/>
    </source>
</evidence>
<keyword evidence="22" id="KW-1185">Reference proteome</keyword>
<keyword evidence="14" id="KW-0408">Iron</keyword>
<keyword evidence="9" id="KW-0808">Transferase</keyword>
<evidence type="ECO:0000256" key="15">
    <source>
        <dbReference type="ARBA" id="ARBA00023012"/>
    </source>
</evidence>
<keyword evidence="16" id="KW-0411">Iron-sulfur</keyword>
<evidence type="ECO:0000256" key="7">
    <source>
        <dbReference type="ARBA" id="ARBA00022490"/>
    </source>
</evidence>